<dbReference type="EMBL" id="CAMXCT010000810">
    <property type="protein sequence ID" value="CAI3983516.1"/>
    <property type="molecule type" value="Genomic_DNA"/>
</dbReference>
<dbReference type="EMBL" id="CAMXCT020000810">
    <property type="protein sequence ID" value="CAL1136891.1"/>
    <property type="molecule type" value="Genomic_DNA"/>
</dbReference>
<dbReference type="EMBL" id="CAMXCT030000810">
    <property type="protein sequence ID" value="CAL4770828.1"/>
    <property type="molecule type" value="Genomic_DNA"/>
</dbReference>
<dbReference type="AlphaFoldDB" id="A0A9P1C472"/>
<keyword evidence="1" id="KW-0175">Coiled coil</keyword>
<evidence type="ECO:0000313" key="3">
    <source>
        <dbReference type="EMBL" id="CAI3983516.1"/>
    </source>
</evidence>
<evidence type="ECO:0000256" key="1">
    <source>
        <dbReference type="SAM" id="Coils"/>
    </source>
</evidence>
<name>A0A9P1C472_9DINO</name>
<sequence length="297" mass="33024">MSFARATRRPPLRPESPQARACRERPPSSLSPRRLRPRARLSMSSSEPSTSHPAFSLRTCASSRALNSLSPCPSFQSISRASVQSATSARSSLAKLLEKCQAAQRQLDTELCALKGISCEVDARLAQQLRRRFNLLGTSPPCEEDRRSEMEGALRKLQEESSRCRMVKDHMESLIKTAAQVLTGQELFDQRPASVPAFAIQLQKQLNAKLQESRVRCRESAKLGLESLRKTELRDVEDMAPFTLSLPLPATAQLAASTAALQLVEKLRHKEKEPALQWPDRLPVGWASPLASWLSCK</sequence>
<gene>
    <name evidence="3" type="ORF">C1SCF055_LOCUS11123</name>
</gene>
<organism evidence="3">
    <name type="scientific">Cladocopium goreaui</name>
    <dbReference type="NCBI Taxonomy" id="2562237"/>
    <lineage>
        <taxon>Eukaryota</taxon>
        <taxon>Sar</taxon>
        <taxon>Alveolata</taxon>
        <taxon>Dinophyceae</taxon>
        <taxon>Suessiales</taxon>
        <taxon>Symbiodiniaceae</taxon>
        <taxon>Cladocopium</taxon>
    </lineage>
</organism>
<evidence type="ECO:0000256" key="2">
    <source>
        <dbReference type="SAM" id="MobiDB-lite"/>
    </source>
</evidence>
<keyword evidence="5" id="KW-1185">Reference proteome</keyword>
<feature type="region of interest" description="Disordered" evidence="2">
    <location>
        <begin position="1"/>
        <end position="54"/>
    </location>
</feature>
<proteinExistence type="predicted"/>
<feature type="compositionally biased region" description="Low complexity" evidence="2">
    <location>
        <begin position="40"/>
        <end position="54"/>
    </location>
</feature>
<reference evidence="3" key="1">
    <citation type="submission" date="2022-10" db="EMBL/GenBank/DDBJ databases">
        <authorList>
            <person name="Chen Y."/>
            <person name="Dougan E. K."/>
            <person name="Chan C."/>
            <person name="Rhodes N."/>
            <person name="Thang M."/>
        </authorList>
    </citation>
    <scope>NUCLEOTIDE SEQUENCE</scope>
</reference>
<evidence type="ECO:0000313" key="4">
    <source>
        <dbReference type="EMBL" id="CAL4770828.1"/>
    </source>
</evidence>
<reference evidence="4 5" key="2">
    <citation type="submission" date="2024-05" db="EMBL/GenBank/DDBJ databases">
        <authorList>
            <person name="Chen Y."/>
            <person name="Shah S."/>
            <person name="Dougan E. K."/>
            <person name="Thang M."/>
            <person name="Chan C."/>
        </authorList>
    </citation>
    <scope>NUCLEOTIDE SEQUENCE [LARGE SCALE GENOMIC DNA]</scope>
</reference>
<dbReference type="Proteomes" id="UP001152797">
    <property type="component" value="Unassembled WGS sequence"/>
</dbReference>
<evidence type="ECO:0000313" key="5">
    <source>
        <dbReference type="Proteomes" id="UP001152797"/>
    </source>
</evidence>
<feature type="compositionally biased region" description="Basic residues" evidence="2">
    <location>
        <begin position="1"/>
        <end position="11"/>
    </location>
</feature>
<comment type="caution">
    <text evidence="3">The sequence shown here is derived from an EMBL/GenBank/DDBJ whole genome shotgun (WGS) entry which is preliminary data.</text>
</comment>
<protein>
    <submittedName>
        <fullName evidence="3">Uncharacterized protein</fullName>
    </submittedName>
</protein>
<accession>A0A9P1C472</accession>
<feature type="coiled-coil region" evidence="1">
    <location>
        <begin position="86"/>
        <end position="113"/>
    </location>
</feature>